<dbReference type="RefSeq" id="WP_204604773.1">
    <property type="nucleotide sequence ID" value="NZ_JBHSED010000029.1"/>
</dbReference>
<dbReference type="InterPro" id="IPR036291">
    <property type="entry name" value="NAD(P)-bd_dom_sf"/>
</dbReference>
<reference evidence="4" key="1">
    <citation type="journal article" date="2019" name="Int. J. Syst. Evol. Microbiol.">
        <title>The Global Catalogue of Microorganisms (GCM) 10K type strain sequencing project: providing services to taxonomists for standard genome sequencing and annotation.</title>
        <authorList>
            <consortium name="The Broad Institute Genomics Platform"/>
            <consortium name="The Broad Institute Genome Sequencing Center for Infectious Disease"/>
            <person name="Wu L."/>
            <person name="Ma J."/>
        </authorList>
    </citation>
    <scope>NUCLEOTIDE SEQUENCE [LARGE SCALE GENOMIC DNA]</scope>
    <source>
        <strain evidence="4">CGMCC 4.1641</strain>
    </source>
</reference>
<gene>
    <name evidence="3" type="ORF">ACFO1S_14210</name>
</gene>
<dbReference type="Proteomes" id="UP001595755">
    <property type="component" value="Unassembled WGS sequence"/>
</dbReference>
<sequence>MTPGRILITGAAGFTGLHACRTFANSGWEVIAILSPRSLISENLTAVHAEGCDLTDGTAVNKLLGSIRPEAVLHLAGRNAVDVSWKEPTATLAANLMSTANLLEGVRAIDSCRMLVVGSMLRSDPSRLAEALHPYGFSKTLQAAAAQAWHHWYSLPVMIAEPSNLVGPGNSGGLCGKIVRWVAASEELGEDQPPFRLSSLDESRDFLDVRDAAAAYEAILNKGLPGVSYAIESGIRRTLGEVKAVFDEAAAVRLRWIVGDDQPSPSPLSRDASRIRELGWSPSVTFPESIRHALAEERRRRRMEGGEPSFRIP</sequence>
<protein>
    <submittedName>
        <fullName evidence="3">NAD-dependent epimerase/dehydratase family protein</fullName>
    </submittedName>
</protein>
<evidence type="ECO:0000313" key="4">
    <source>
        <dbReference type="Proteomes" id="UP001595755"/>
    </source>
</evidence>
<feature type="domain" description="NAD-dependent epimerase/dehydratase" evidence="2">
    <location>
        <begin position="6"/>
        <end position="227"/>
    </location>
</feature>
<name>A0ABV8SAH5_9BACL</name>
<dbReference type="InterPro" id="IPR001509">
    <property type="entry name" value="Epimerase_deHydtase"/>
</dbReference>
<comment type="caution">
    <text evidence="3">The sequence shown here is derived from an EMBL/GenBank/DDBJ whole genome shotgun (WGS) entry which is preliminary data.</text>
</comment>
<accession>A0ABV8SAH5</accession>
<dbReference type="Gene3D" id="3.90.25.10">
    <property type="entry name" value="UDP-galactose 4-epimerase, domain 1"/>
    <property type="match status" value="1"/>
</dbReference>
<evidence type="ECO:0000313" key="3">
    <source>
        <dbReference type="EMBL" id="MFC4304579.1"/>
    </source>
</evidence>
<dbReference type="PANTHER" id="PTHR43000">
    <property type="entry name" value="DTDP-D-GLUCOSE 4,6-DEHYDRATASE-RELATED"/>
    <property type="match status" value="1"/>
</dbReference>
<keyword evidence="4" id="KW-1185">Reference proteome</keyword>
<dbReference type="EMBL" id="JBHSED010000029">
    <property type="protein sequence ID" value="MFC4304579.1"/>
    <property type="molecule type" value="Genomic_DNA"/>
</dbReference>
<dbReference type="Pfam" id="PF01370">
    <property type="entry name" value="Epimerase"/>
    <property type="match status" value="1"/>
</dbReference>
<evidence type="ECO:0000256" key="1">
    <source>
        <dbReference type="ARBA" id="ARBA00007637"/>
    </source>
</evidence>
<evidence type="ECO:0000259" key="2">
    <source>
        <dbReference type="Pfam" id="PF01370"/>
    </source>
</evidence>
<dbReference type="Gene3D" id="3.40.50.720">
    <property type="entry name" value="NAD(P)-binding Rossmann-like Domain"/>
    <property type="match status" value="1"/>
</dbReference>
<dbReference type="SUPFAM" id="SSF51735">
    <property type="entry name" value="NAD(P)-binding Rossmann-fold domains"/>
    <property type="match status" value="1"/>
</dbReference>
<organism evidence="3 4">
    <name type="scientific">Cohnella boryungensis</name>
    <dbReference type="NCBI Taxonomy" id="768479"/>
    <lineage>
        <taxon>Bacteria</taxon>
        <taxon>Bacillati</taxon>
        <taxon>Bacillota</taxon>
        <taxon>Bacilli</taxon>
        <taxon>Bacillales</taxon>
        <taxon>Paenibacillaceae</taxon>
        <taxon>Cohnella</taxon>
    </lineage>
</organism>
<proteinExistence type="inferred from homology"/>
<comment type="similarity">
    <text evidence="1">Belongs to the NAD(P)-dependent epimerase/dehydratase family.</text>
</comment>